<dbReference type="InterPro" id="IPR045123">
    <property type="entry name" value="METTL14-like"/>
</dbReference>
<evidence type="ECO:0000256" key="3">
    <source>
        <dbReference type="PROSITE-ProRule" id="PRU00489"/>
    </source>
</evidence>
<feature type="region of interest" description="Disordered" evidence="4">
    <location>
        <begin position="27"/>
        <end position="69"/>
    </location>
</feature>
<feature type="compositionally biased region" description="Gly residues" evidence="4">
    <location>
        <begin position="406"/>
        <end position="415"/>
    </location>
</feature>
<evidence type="ECO:0000313" key="6">
    <source>
        <dbReference type="Proteomes" id="UP000322225"/>
    </source>
</evidence>
<dbReference type="GO" id="GO:0003729">
    <property type="term" value="F:mRNA binding"/>
    <property type="evidence" value="ECO:0007669"/>
    <property type="project" value="TreeGrafter"/>
</dbReference>
<evidence type="ECO:0000313" key="5">
    <source>
        <dbReference type="EMBL" id="WWD17063.1"/>
    </source>
</evidence>
<dbReference type="EMBL" id="CP144053">
    <property type="protein sequence ID" value="WWD17063.1"/>
    <property type="molecule type" value="Genomic_DNA"/>
</dbReference>
<dbReference type="AlphaFoldDB" id="A0A5M6C6Q4"/>
<dbReference type="PROSITE" id="PS51592">
    <property type="entry name" value="SAM_MTA70L_2"/>
    <property type="match status" value="1"/>
</dbReference>
<dbReference type="PANTHER" id="PTHR13107">
    <property type="entry name" value="N6-ADENOSINE-METHYLTRANSFERASE NON-CATALYTIC SUBUNIT"/>
    <property type="match status" value="1"/>
</dbReference>
<evidence type="ECO:0000256" key="4">
    <source>
        <dbReference type="SAM" id="MobiDB-lite"/>
    </source>
</evidence>
<reference evidence="5" key="1">
    <citation type="submission" date="2017-08" db="EMBL/GenBank/DDBJ databases">
        <authorList>
            <person name="Cuomo C."/>
            <person name="Billmyre B."/>
            <person name="Heitman J."/>
        </authorList>
    </citation>
    <scope>NUCLEOTIDE SEQUENCE</scope>
    <source>
        <strain evidence="5">CBS 12478</strain>
    </source>
</reference>
<evidence type="ECO:0000256" key="2">
    <source>
        <dbReference type="ARBA" id="ARBA00023242"/>
    </source>
</evidence>
<feature type="compositionally biased region" description="Pro residues" evidence="4">
    <location>
        <begin position="32"/>
        <end position="44"/>
    </location>
</feature>
<dbReference type="InterPro" id="IPR007757">
    <property type="entry name" value="MT-A70-like"/>
</dbReference>
<accession>A0A5M6C6Q4</accession>
<dbReference type="Proteomes" id="UP000322225">
    <property type="component" value="Chromosome 3"/>
</dbReference>
<dbReference type="GO" id="GO:0036396">
    <property type="term" value="C:RNA N6-methyladenosine methyltransferase complex"/>
    <property type="evidence" value="ECO:0007669"/>
    <property type="project" value="TreeGrafter"/>
</dbReference>
<dbReference type="RefSeq" id="XP_031862410.1">
    <property type="nucleotide sequence ID" value="XM_032003088.1"/>
</dbReference>
<feature type="compositionally biased region" description="Low complexity" evidence="4">
    <location>
        <begin position="430"/>
        <end position="444"/>
    </location>
</feature>
<comment type="similarity">
    <text evidence="3">Belongs to the MT-A70-like family.</text>
</comment>
<protein>
    <submittedName>
        <fullName evidence="5">Uncharacterized protein</fullName>
    </submittedName>
</protein>
<dbReference type="Pfam" id="PF05063">
    <property type="entry name" value="MT-A70"/>
    <property type="match status" value="1"/>
</dbReference>
<dbReference type="OrthoDB" id="14833at2759"/>
<feature type="compositionally biased region" description="Polar residues" evidence="4">
    <location>
        <begin position="48"/>
        <end position="67"/>
    </location>
</feature>
<feature type="region of interest" description="Disordered" evidence="4">
    <location>
        <begin position="564"/>
        <end position="593"/>
    </location>
</feature>
<dbReference type="GO" id="GO:0005634">
    <property type="term" value="C:nucleus"/>
    <property type="evidence" value="ECO:0007669"/>
    <property type="project" value="UniProtKB-SubCell"/>
</dbReference>
<proteinExistence type="inferred from homology"/>
<keyword evidence="6" id="KW-1185">Reference proteome</keyword>
<keyword evidence="2" id="KW-0539">Nucleus</keyword>
<dbReference type="KEGG" id="ksn:43587207"/>
<gene>
    <name evidence="5" type="ORF">CI109_101500</name>
</gene>
<dbReference type="PANTHER" id="PTHR13107:SF0">
    <property type="entry name" value="N6-ADENOSINE-METHYLTRANSFERASE NON-CATALYTIC SUBUNIT"/>
    <property type="match status" value="1"/>
</dbReference>
<evidence type="ECO:0000256" key="1">
    <source>
        <dbReference type="ARBA" id="ARBA00004123"/>
    </source>
</evidence>
<dbReference type="GeneID" id="43587207"/>
<feature type="region of interest" description="Disordered" evidence="4">
    <location>
        <begin position="354"/>
        <end position="459"/>
    </location>
</feature>
<reference evidence="5" key="2">
    <citation type="submission" date="2024-01" db="EMBL/GenBank/DDBJ databases">
        <title>Comparative genomics of Cryptococcus and Kwoniella reveals pathogenesis evolution and contrasting modes of karyotype evolution via chromosome fusion or intercentromeric recombination.</title>
        <authorList>
            <person name="Coelho M.A."/>
            <person name="David-Palma M."/>
            <person name="Shea T."/>
            <person name="Bowers K."/>
            <person name="McGinley-Smith S."/>
            <person name="Mohammad A.W."/>
            <person name="Gnirke A."/>
            <person name="Yurkov A.M."/>
            <person name="Nowrousian M."/>
            <person name="Sun S."/>
            <person name="Cuomo C.A."/>
            <person name="Heitman J."/>
        </authorList>
    </citation>
    <scope>NUCLEOTIDE SEQUENCE</scope>
    <source>
        <strain evidence="5">CBS 12478</strain>
    </source>
</reference>
<sequence>MTALVEHRAFLSTILDRQASRRKLIDPETIFPLPPPISGRPPPGDDLSTISHNNVDNGGSESSNSVAGPSKTKMMVVNYVKEEETIRNDYSEWYGVSGEFGSNYVMGARDQEICEEYPALKKLMTLKSQLVETTSHPPLYLHLSIPSPPTILSSLSPARFDVILINPFAAFPSSSSAGIWESTASLQIRQLSSDPGFVFLWVGKGDEDGLERGRECFAKWGFRRAEDIVWVKTNKASQTEEEEGGGGGGGGGLFASQKEHCLMGIRGTVRRSTDMRFVHCNVDTDVLVWEEDDSDAAEAAANKPSLPPYLYTLIENFCLGTRRLELFGSTPRHARRGWVTAGLDPLPTEAEIPTATTTTSTVLPFDPTTYPSLLSESDGRPILPYHTEIDSLRPKSPQRRPRNLPGGAGGGGGMSSGRPSPAQTPNFRPSPQFGQTQSFSSQSQGGNGGRMSGVNQQQQQQYFQQQQQQQMLQQQQQQQAMYAQMMAMNGGMGMGMPLGMGMGMMNPMGMGMGMPFAAQGGVPGFLGQQPMGMGMGMGVNGGQPGNWQMGFPNPDMGMGGYDGQQQIGQGGYGQGQGQGQGQGGGMGWQSGWQ</sequence>
<dbReference type="PROSITE" id="PS51143">
    <property type="entry name" value="MT_A70"/>
    <property type="match status" value="1"/>
</dbReference>
<comment type="subcellular location">
    <subcellularLocation>
        <location evidence="1">Nucleus</location>
    </subcellularLocation>
</comment>
<name>A0A5M6C6Q4_9TREE</name>
<organism evidence="5 6">
    <name type="scientific">Kwoniella shandongensis</name>
    <dbReference type="NCBI Taxonomy" id="1734106"/>
    <lineage>
        <taxon>Eukaryota</taxon>
        <taxon>Fungi</taxon>
        <taxon>Dikarya</taxon>
        <taxon>Basidiomycota</taxon>
        <taxon>Agaricomycotina</taxon>
        <taxon>Tremellomycetes</taxon>
        <taxon>Tremellales</taxon>
        <taxon>Cryptococcaceae</taxon>
        <taxon>Kwoniella</taxon>
    </lineage>
</organism>